<dbReference type="EMBL" id="FQVG01000031">
    <property type="protein sequence ID" value="SHF05632.1"/>
    <property type="molecule type" value="Genomic_DNA"/>
</dbReference>
<organism evidence="1 2">
    <name type="scientific">Caloramator proteoclasticus DSM 10124</name>
    <dbReference type="NCBI Taxonomy" id="1121262"/>
    <lineage>
        <taxon>Bacteria</taxon>
        <taxon>Bacillati</taxon>
        <taxon>Bacillota</taxon>
        <taxon>Clostridia</taxon>
        <taxon>Eubacteriales</taxon>
        <taxon>Clostridiaceae</taxon>
        <taxon>Caloramator</taxon>
    </lineage>
</organism>
<keyword evidence="2" id="KW-1185">Reference proteome</keyword>
<reference evidence="2" key="1">
    <citation type="submission" date="2016-11" db="EMBL/GenBank/DDBJ databases">
        <authorList>
            <person name="Varghese N."/>
            <person name="Submissions S."/>
        </authorList>
    </citation>
    <scope>NUCLEOTIDE SEQUENCE [LARGE SCALE GENOMIC DNA]</scope>
    <source>
        <strain evidence="2">DSM 10124</strain>
    </source>
</reference>
<dbReference type="AlphaFoldDB" id="A0A1M4YJH2"/>
<dbReference type="Proteomes" id="UP000184423">
    <property type="component" value="Unassembled WGS sequence"/>
</dbReference>
<gene>
    <name evidence="1" type="ORF">SAMN02746091_01675</name>
</gene>
<proteinExistence type="predicted"/>
<protein>
    <submittedName>
        <fullName evidence="1">Uncharacterized protein</fullName>
    </submittedName>
</protein>
<sequence length="254" mass="30451">MTFLALFLSSIKYDTDRPKRRFCGYKVNKVNYFTNEYIDYAAMMNIILTNRKLLDDFNDDKNYFSFLLSKVFKVKKGEKFRDKIKRIDKNLYEMSSLERQNSPDIDRLSHLFGEITKETFDVLEGKTGEVLKYFGYNLGRWIYVVDALDDLEKDIKEKKYNPLIYAFNYEKEENFRERVVENIRFVLYSYLENITKAYELLDIKKNRGILDNIIYLSLADKTERILKGERINEKSIRGIRCRQERFNGGYKESL</sequence>
<evidence type="ECO:0000313" key="1">
    <source>
        <dbReference type="EMBL" id="SHF05632.1"/>
    </source>
</evidence>
<name>A0A1M4YJH2_9CLOT</name>
<accession>A0A1M4YJH2</accession>
<dbReference type="InterPro" id="IPR043740">
    <property type="entry name" value="DUF5685"/>
</dbReference>
<evidence type="ECO:0000313" key="2">
    <source>
        <dbReference type="Proteomes" id="UP000184423"/>
    </source>
</evidence>
<dbReference type="Pfam" id="PF18937">
    <property type="entry name" value="DUF5685"/>
    <property type="match status" value="1"/>
</dbReference>